<comment type="subcellular location">
    <subcellularLocation>
        <location evidence="1">Cell membrane</location>
        <topology evidence="1">Multi-pass membrane protein</topology>
    </subcellularLocation>
</comment>
<feature type="transmembrane region" description="Helical" evidence="9">
    <location>
        <begin position="293"/>
        <end position="310"/>
    </location>
</feature>
<feature type="transmembrane region" description="Helical" evidence="9">
    <location>
        <begin position="115"/>
        <end position="134"/>
    </location>
</feature>
<evidence type="ECO:0000256" key="2">
    <source>
        <dbReference type="ARBA" id="ARBA00009773"/>
    </source>
</evidence>
<dbReference type="GO" id="GO:0005886">
    <property type="term" value="C:plasma membrane"/>
    <property type="evidence" value="ECO:0007669"/>
    <property type="project" value="UniProtKB-SubCell"/>
</dbReference>
<dbReference type="InterPro" id="IPR002549">
    <property type="entry name" value="AI-2E-like"/>
</dbReference>
<evidence type="ECO:0000256" key="1">
    <source>
        <dbReference type="ARBA" id="ARBA00004651"/>
    </source>
</evidence>
<name>A0A2T0TW66_9ACTN</name>
<evidence type="ECO:0000256" key="6">
    <source>
        <dbReference type="ARBA" id="ARBA00022989"/>
    </source>
</evidence>
<protein>
    <submittedName>
        <fullName evidence="10">Putative PurR-regulated permease PerM</fullName>
    </submittedName>
</protein>
<comment type="caution">
    <text evidence="10">The sequence shown here is derived from an EMBL/GenBank/DDBJ whole genome shotgun (WGS) entry which is preliminary data.</text>
</comment>
<feature type="transmembrane region" description="Helical" evidence="9">
    <location>
        <begin position="223"/>
        <end position="252"/>
    </location>
</feature>
<feature type="transmembrane region" description="Helical" evidence="9">
    <location>
        <begin position="146"/>
        <end position="168"/>
    </location>
</feature>
<evidence type="ECO:0000313" key="11">
    <source>
        <dbReference type="Proteomes" id="UP000239210"/>
    </source>
</evidence>
<evidence type="ECO:0000256" key="8">
    <source>
        <dbReference type="SAM" id="MobiDB-lite"/>
    </source>
</evidence>
<keyword evidence="3" id="KW-0813">Transport</keyword>
<dbReference type="Pfam" id="PF01594">
    <property type="entry name" value="AI-2E_transport"/>
    <property type="match status" value="1"/>
</dbReference>
<organism evidence="10 11">
    <name type="scientific">Geodermatophilus tzadiensis</name>
    <dbReference type="NCBI Taxonomy" id="1137988"/>
    <lineage>
        <taxon>Bacteria</taxon>
        <taxon>Bacillati</taxon>
        <taxon>Actinomycetota</taxon>
        <taxon>Actinomycetes</taxon>
        <taxon>Geodermatophilales</taxon>
        <taxon>Geodermatophilaceae</taxon>
        <taxon>Geodermatophilus</taxon>
    </lineage>
</organism>
<keyword evidence="7 9" id="KW-0472">Membrane</keyword>
<dbReference type="GO" id="GO:0055085">
    <property type="term" value="P:transmembrane transport"/>
    <property type="evidence" value="ECO:0007669"/>
    <property type="project" value="TreeGrafter"/>
</dbReference>
<accession>A0A2T0TW66</accession>
<feature type="transmembrane region" description="Helical" evidence="9">
    <location>
        <begin position="349"/>
        <end position="366"/>
    </location>
</feature>
<evidence type="ECO:0000256" key="3">
    <source>
        <dbReference type="ARBA" id="ARBA00022448"/>
    </source>
</evidence>
<proteinExistence type="inferred from homology"/>
<reference evidence="10 11" key="1">
    <citation type="submission" date="2018-03" db="EMBL/GenBank/DDBJ databases">
        <title>Genomic Encyclopedia of Archaeal and Bacterial Type Strains, Phase II (KMG-II): from individual species to whole genera.</title>
        <authorList>
            <person name="Goeker M."/>
        </authorList>
    </citation>
    <scope>NUCLEOTIDE SEQUENCE [LARGE SCALE GENOMIC DNA]</scope>
    <source>
        <strain evidence="10 11">DSM 45416</strain>
    </source>
</reference>
<evidence type="ECO:0000256" key="4">
    <source>
        <dbReference type="ARBA" id="ARBA00022475"/>
    </source>
</evidence>
<feature type="transmembrane region" description="Helical" evidence="9">
    <location>
        <begin position="316"/>
        <end position="342"/>
    </location>
</feature>
<keyword evidence="5 9" id="KW-0812">Transmembrane</keyword>
<dbReference type="EMBL" id="PVTG01000005">
    <property type="protein sequence ID" value="PRY49758.1"/>
    <property type="molecule type" value="Genomic_DNA"/>
</dbReference>
<keyword evidence="11" id="KW-1185">Reference proteome</keyword>
<feature type="compositionally biased region" description="Low complexity" evidence="8">
    <location>
        <begin position="27"/>
        <end position="42"/>
    </location>
</feature>
<keyword evidence="6 9" id="KW-1133">Transmembrane helix</keyword>
<dbReference type="Proteomes" id="UP000239210">
    <property type="component" value="Unassembled WGS sequence"/>
</dbReference>
<feature type="transmembrane region" description="Helical" evidence="9">
    <location>
        <begin position="89"/>
        <end position="109"/>
    </location>
</feature>
<evidence type="ECO:0000256" key="9">
    <source>
        <dbReference type="SAM" id="Phobius"/>
    </source>
</evidence>
<feature type="transmembrane region" description="Helical" evidence="9">
    <location>
        <begin position="386"/>
        <end position="417"/>
    </location>
</feature>
<evidence type="ECO:0000256" key="7">
    <source>
        <dbReference type="ARBA" id="ARBA00023136"/>
    </source>
</evidence>
<gene>
    <name evidence="10" type="ORF">LY71_105202</name>
</gene>
<keyword evidence="4" id="KW-1003">Cell membrane</keyword>
<dbReference type="PANTHER" id="PTHR21716">
    <property type="entry name" value="TRANSMEMBRANE PROTEIN"/>
    <property type="match status" value="1"/>
</dbReference>
<dbReference type="PANTHER" id="PTHR21716:SF53">
    <property type="entry name" value="PERMEASE PERM-RELATED"/>
    <property type="match status" value="1"/>
</dbReference>
<comment type="similarity">
    <text evidence="2">Belongs to the autoinducer-2 exporter (AI-2E) (TC 2.A.86) family.</text>
</comment>
<sequence length="461" mass="47702">MRCALSICGAIGAMKFRLPGRRDDVPAARAGSSSAAAGAGRADAGREQPTPALTGEGGTGDPRSGDHEATAAPAPTWQRGERARAATRALAIGSAQLLLIAAALVVVGWVLGRLWVVLLPIILGLLFATVLWPPTRFLRRHGWPPALAAAVVLLVFLALIAGLIAVIAPQVADQVTELADQAADGLEQVQQWLQGPPFNIDEEQIGQYVDQAIDSVQSNASNIAGYAATGASAVGNGLINLVLALLLAFFFIKDGPRWVPWLAAQTGPRAAPHVAALSQKTWSTLSEFIKQQALVGFVDALFIGLGLWILDVPLVVPLAVLTFFGAFIPIIGAFVAGAFAVLIALVDEGFTVALIVFGIVLLVQQIEGNVLQPIIQGRGFNLHAAVVILAVTAGSSLAGIIGAFLGVPVAALIAVVYRYTRDVLDGRHPEVAGDGTHARVAGDDDGAVLTRGPAAQAPPAG</sequence>
<evidence type="ECO:0000256" key="5">
    <source>
        <dbReference type="ARBA" id="ARBA00022692"/>
    </source>
</evidence>
<evidence type="ECO:0000313" key="10">
    <source>
        <dbReference type="EMBL" id="PRY49758.1"/>
    </source>
</evidence>
<feature type="region of interest" description="Disordered" evidence="8">
    <location>
        <begin position="25"/>
        <end position="80"/>
    </location>
</feature>
<dbReference type="AlphaFoldDB" id="A0A2T0TW66"/>